<feature type="transmembrane region" description="Helical" evidence="7">
    <location>
        <begin position="271"/>
        <end position="294"/>
    </location>
</feature>
<feature type="transmembrane region" description="Helical" evidence="7">
    <location>
        <begin position="231"/>
        <end position="250"/>
    </location>
</feature>
<keyword evidence="5 7" id="KW-1133">Transmembrane helix</keyword>
<feature type="transmembrane region" description="Helical" evidence="7">
    <location>
        <begin position="513"/>
        <end position="532"/>
    </location>
</feature>
<gene>
    <name evidence="9" type="ORF">LR394_30065</name>
</gene>
<comment type="caution">
    <text evidence="9">The sequence shown here is derived from an EMBL/GenBank/DDBJ whole genome shotgun (WGS) entry which is preliminary data.</text>
</comment>
<dbReference type="SUPFAM" id="SSF82866">
    <property type="entry name" value="Multidrug efflux transporter AcrB transmembrane domain"/>
    <property type="match status" value="2"/>
</dbReference>
<feature type="transmembrane region" description="Helical" evidence="7">
    <location>
        <begin position="577"/>
        <end position="603"/>
    </location>
</feature>
<evidence type="ECO:0000256" key="6">
    <source>
        <dbReference type="ARBA" id="ARBA00023136"/>
    </source>
</evidence>
<keyword evidence="3" id="KW-1003">Cell membrane</keyword>
<protein>
    <submittedName>
        <fullName evidence="9">MMPL family transporter</fullName>
    </submittedName>
</protein>
<dbReference type="PANTHER" id="PTHR33406">
    <property type="entry name" value="MEMBRANE PROTEIN MJ1562-RELATED"/>
    <property type="match status" value="1"/>
</dbReference>
<keyword evidence="6 7" id="KW-0472">Membrane</keyword>
<evidence type="ECO:0000259" key="8">
    <source>
        <dbReference type="PROSITE" id="PS50156"/>
    </source>
</evidence>
<evidence type="ECO:0000256" key="7">
    <source>
        <dbReference type="SAM" id="Phobius"/>
    </source>
</evidence>
<feature type="transmembrane region" description="Helical" evidence="7">
    <location>
        <begin position="544"/>
        <end position="565"/>
    </location>
</feature>
<evidence type="ECO:0000256" key="1">
    <source>
        <dbReference type="ARBA" id="ARBA00004651"/>
    </source>
</evidence>
<comment type="similarity">
    <text evidence="2">Belongs to the resistance-nodulation-cell division (RND) (TC 2.A.6) family. MmpL subfamily.</text>
</comment>
<feature type="domain" description="SSD" evidence="8">
    <location>
        <begin position="198"/>
        <end position="327"/>
    </location>
</feature>
<name>A0A9X1SWW1_9ACTN</name>
<dbReference type="EMBL" id="JAJOMB010000020">
    <property type="protein sequence ID" value="MCD5315159.1"/>
    <property type="molecule type" value="Genomic_DNA"/>
</dbReference>
<comment type="subcellular location">
    <subcellularLocation>
        <location evidence="1">Cell membrane</location>
        <topology evidence="1">Multi-pass membrane protein</topology>
    </subcellularLocation>
</comment>
<dbReference type="Gene3D" id="1.20.1640.10">
    <property type="entry name" value="Multidrug efflux transporter AcrB transmembrane domain"/>
    <property type="match status" value="2"/>
</dbReference>
<organism evidence="9 10">
    <name type="scientific">Kineosporia babensis</name>
    <dbReference type="NCBI Taxonomy" id="499548"/>
    <lineage>
        <taxon>Bacteria</taxon>
        <taxon>Bacillati</taxon>
        <taxon>Actinomycetota</taxon>
        <taxon>Actinomycetes</taxon>
        <taxon>Kineosporiales</taxon>
        <taxon>Kineosporiaceae</taxon>
        <taxon>Kineosporia</taxon>
    </lineage>
</organism>
<evidence type="ECO:0000256" key="3">
    <source>
        <dbReference type="ARBA" id="ARBA00022475"/>
    </source>
</evidence>
<dbReference type="Pfam" id="PF03176">
    <property type="entry name" value="MMPL"/>
    <property type="match status" value="2"/>
</dbReference>
<evidence type="ECO:0000313" key="10">
    <source>
        <dbReference type="Proteomes" id="UP001138997"/>
    </source>
</evidence>
<evidence type="ECO:0000256" key="5">
    <source>
        <dbReference type="ARBA" id="ARBA00022989"/>
    </source>
</evidence>
<dbReference type="RefSeq" id="WP_231447960.1">
    <property type="nucleotide sequence ID" value="NZ_JAJOMB010000020.1"/>
</dbReference>
<proteinExistence type="inferred from homology"/>
<dbReference type="Proteomes" id="UP001138997">
    <property type="component" value="Unassembled WGS sequence"/>
</dbReference>
<feature type="domain" description="SSD" evidence="8">
    <location>
        <begin position="515"/>
        <end position="680"/>
    </location>
</feature>
<keyword evidence="4 7" id="KW-0812">Transmembrane</keyword>
<feature type="transmembrane region" description="Helical" evidence="7">
    <location>
        <begin position="178"/>
        <end position="198"/>
    </location>
</feature>
<dbReference type="AlphaFoldDB" id="A0A9X1SWW1"/>
<sequence>MASALYRLGRFSYRRRLLVLTGWLLVLLAVVGTAGKLGPNLDDEFSLPGSGSQQAMDDLGGAIPAAAGTSAQLVFQAPDGARITDQQYQQPIQQALAAAAEAPQVAAVSNPFETGTVSPDGSTALASVSYPVENAELESDALSELEAGVEVARQAGLSVETGGQAYSDLPGGVHATELIGVGVAVLILLVTFGSMLAAGIPLITALIGVGIGMAGLMAASHAFTISSTAPTLSLMLGLAVGLDYALFLVSRHRRQLAEGMPVAESVARANGTAGSAVLFAGATVVIALLGLAVAGVPMLTVMGLSAAAAVTVAVLVALTLVPALLAYCGERLRPQQRRPETTNASERWVKGASRRPWLTVVAGIAALAFLAVPAADLELALPDNSTAAAESTERKTYDIVEEKFGPGANGPLMVVADTQGHDEPQRSAQAVAEHLQALPGVAQAVPGAVAEDGSVAVVQVVPTTGPRDAATADLVTEIRAAEPQILADTGTPTQVTGQTAIQIDLSEKLADALVPYGVVVAGLSLILLMMVFRSIAVPVKATLGYLLSIGAALGLTVAVFQWGWALDLFGVEEAGPMISFMPIVLMSVLFGLAMDYEVFLVSGMREHYVHTGDPQDAVFTGARLAGRVVIAAALIMIGVFASFTLSDNPTIMSIAFALAAGVLVDAFVVRMTLVPAVLTLLGRRAWWLPAWLERLLPDLDVEGAKLPSAPAEQPTAMTIT</sequence>
<dbReference type="PROSITE" id="PS50156">
    <property type="entry name" value="SSD"/>
    <property type="match status" value="2"/>
</dbReference>
<dbReference type="InterPro" id="IPR050545">
    <property type="entry name" value="Mycobact_MmpL"/>
</dbReference>
<feature type="transmembrane region" description="Helical" evidence="7">
    <location>
        <begin position="624"/>
        <end position="645"/>
    </location>
</feature>
<dbReference type="InterPro" id="IPR000731">
    <property type="entry name" value="SSD"/>
</dbReference>
<feature type="transmembrane region" description="Helical" evidence="7">
    <location>
        <begin position="357"/>
        <end position="375"/>
    </location>
</feature>
<dbReference type="GO" id="GO:0005886">
    <property type="term" value="C:plasma membrane"/>
    <property type="evidence" value="ECO:0007669"/>
    <property type="project" value="UniProtKB-SubCell"/>
</dbReference>
<feature type="transmembrane region" description="Helical" evidence="7">
    <location>
        <begin position="651"/>
        <end position="681"/>
    </location>
</feature>
<feature type="transmembrane region" description="Helical" evidence="7">
    <location>
        <begin position="306"/>
        <end position="328"/>
    </location>
</feature>
<keyword evidence="10" id="KW-1185">Reference proteome</keyword>
<evidence type="ECO:0000256" key="2">
    <source>
        <dbReference type="ARBA" id="ARBA00010157"/>
    </source>
</evidence>
<accession>A0A9X1SWW1</accession>
<feature type="transmembrane region" description="Helical" evidence="7">
    <location>
        <begin position="205"/>
        <end position="225"/>
    </location>
</feature>
<reference evidence="9" key="1">
    <citation type="submission" date="2021-11" db="EMBL/GenBank/DDBJ databases">
        <title>Streptomyces corallinus and Kineosporia corallina sp. nov., two new coral-derived marine actinobacteria.</title>
        <authorList>
            <person name="Buangrab K."/>
            <person name="Sutthacheep M."/>
            <person name="Yeemin T."/>
            <person name="Harunari E."/>
            <person name="Igarashi Y."/>
            <person name="Sripreechasak P."/>
            <person name="Kanchanasin P."/>
            <person name="Tanasupawat S."/>
            <person name="Phongsopitanun W."/>
        </authorList>
    </citation>
    <scope>NUCLEOTIDE SEQUENCE</scope>
    <source>
        <strain evidence="9">JCM 31032</strain>
    </source>
</reference>
<evidence type="ECO:0000313" key="9">
    <source>
        <dbReference type="EMBL" id="MCD5315159.1"/>
    </source>
</evidence>
<dbReference type="InterPro" id="IPR004869">
    <property type="entry name" value="MMPL_dom"/>
</dbReference>
<dbReference type="PANTHER" id="PTHR33406:SF11">
    <property type="entry name" value="MEMBRANE PROTEIN SCO6666-RELATED"/>
    <property type="match status" value="1"/>
</dbReference>
<evidence type="ECO:0000256" key="4">
    <source>
        <dbReference type="ARBA" id="ARBA00022692"/>
    </source>
</evidence>